<evidence type="ECO:0000256" key="1">
    <source>
        <dbReference type="SAM" id="SignalP"/>
    </source>
</evidence>
<feature type="chain" id="PRO_5003190748" description="Ricin B lectin domain-containing protein" evidence="1">
    <location>
        <begin position="19"/>
        <end position="195"/>
    </location>
</feature>
<keyword evidence="3" id="KW-1185">Reference proteome</keyword>
<keyword evidence="1" id="KW-0732">Signal</keyword>
<dbReference type="RefSeq" id="XP_003173863.1">
    <property type="nucleotide sequence ID" value="XM_003173815.1"/>
</dbReference>
<evidence type="ECO:0000313" key="3">
    <source>
        <dbReference type="Proteomes" id="UP000002669"/>
    </source>
</evidence>
<evidence type="ECO:0000313" key="2">
    <source>
        <dbReference type="EMBL" id="EFR01033.1"/>
    </source>
</evidence>
<dbReference type="EMBL" id="DS989824">
    <property type="protein sequence ID" value="EFR01033.1"/>
    <property type="molecule type" value="Genomic_DNA"/>
</dbReference>
<evidence type="ECO:0008006" key="4">
    <source>
        <dbReference type="Google" id="ProtNLM"/>
    </source>
</evidence>
<dbReference type="GeneID" id="10029147"/>
<dbReference type="VEuPathDB" id="FungiDB:MGYG_04036"/>
<organism evidence="3">
    <name type="scientific">Arthroderma gypseum (strain ATCC MYA-4604 / CBS 118893)</name>
    <name type="common">Microsporum gypseum</name>
    <dbReference type="NCBI Taxonomy" id="535722"/>
    <lineage>
        <taxon>Eukaryota</taxon>
        <taxon>Fungi</taxon>
        <taxon>Dikarya</taxon>
        <taxon>Ascomycota</taxon>
        <taxon>Pezizomycotina</taxon>
        <taxon>Eurotiomycetes</taxon>
        <taxon>Eurotiomycetidae</taxon>
        <taxon>Onygenales</taxon>
        <taxon>Arthrodermataceae</taxon>
        <taxon>Nannizzia</taxon>
    </lineage>
</organism>
<proteinExistence type="predicted"/>
<sequence>MHFLYPLLLCTLVSRGTAQVYIDSRTATSNTDSLLEANLEETIILYEYRNTPLSANFTILDDFNHESLAIGTGSAGEIVEVKPNSGQQWQFQQLEDYTHVVRVRDSNKSIHFPTLKDGAVATVSNETATLFEAVIGPNVIYNLNATDANPNDGPLFWTIEPLSATDQRPVLKLRKPALGRARQDFVMKKVPKQSD</sequence>
<dbReference type="eggNOG" id="ENOG502RQU6">
    <property type="taxonomic scope" value="Eukaryota"/>
</dbReference>
<accession>E4UUR6</accession>
<feature type="signal peptide" evidence="1">
    <location>
        <begin position="1"/>
        <end position="18"/>
    </location>
</feature>
<dbReference type="OrthoDB" id="4172425at2759"/>
<dbReference type="HOGENOM" id="CLU_103062_0_0_1"/>
<gene>
    <name evidence="2" type="ORF">MGYG_04036</name>
</gene>
<dbReference type="Proteomes" id="UP000002669">
    <property type="component" value="Unassembled WGS sequence"/>
</dbReference>
<dbReference type="AlphaFoldDB" id="E4UUR6"/>
<protein>
    <recommendedName>
        <fullName evidence="4">Ricin B lectin domain-containing protein</fullName>
    </recommendedName>
</protein>
<dbReference type="OMA" id="WHMTRLA"/>
<dbReference type="InParanoid" id="E4UUR6"/>
<name>E4UUR6_ARTGP</name>
<reference evidence="3" key="1">
    <citation type="journal article" date="2012" name="MBio">
        <title>Comparative genome analysis of Trichophyton rubrum and related dermatophytes reveals candidate genes involved in infection.</title>
        <authorList>
            <person name="Martinez D.A."/>
            <person name="Oliver B.G."/>
            <person name="Graeser Y."/>
            <person name="Goldberg J.M."/>
            <person name="Li W."/>
            <person name="Martinez-Rossi N.M."/>
            <person name="Monod M."/>
            <person name="Shelest E."/>
            <person name="Barton R.C."/>
            <person name="Birch E."/>
            <person name="Brakhage A.A."/>
            <person name="Chen Z."/>
            <person name="Gurr S.J."/>
            <person name="Heiman D."/>
            <person name="Heitman J."/>
            <person name="Kosti I."/>
            <person name="Rossi A."/>
            <person name="Saif S."/>
            <person name="Samalova M."/>
            <person name="Saunders C.W."/>
            <person name="Shea T."/>
            <person name="Summerbell R.C."/>
            <person name="Xu J."/>
            <person name="Young S."/>
            <person name="Zeng Q."/>
            <person name="Birren B.W."/>
            <person name="Cuomo C.A."/>
            <person name="White T.C."/>
        </authorList>
    </citation>
    <scope>NUCLEOTIDE SEQUENCE [LARGE SCALE GENOMIC DNA]</scope>
    <source>
        <strain evidence="3">ATCC MYA-4604 / CBS 118893</strain>
    </source>
</reference>